<organism evidence="1 2">
    <name type="scientific">Cudoniella acicularis</name>
    <dbReference type="NCBI Taxonomy" id="354080"/>
    <lineage>
        <taxon>Eukaryota</taxon>
        <taxon>Fungi</taxon>
        <taxon>Dikarya</taxon>
        <taxon>Ascomycota</taxon>
        <taxon>Pezizomycotina</taxon>
        <taxon>Leotiomycetes</taxon>
        <taxon>Helotiales</taxon>
        <taxon>Tricladiaceae</taxon>
        <taxon>Cudoniella</taxon>
    </lineage>
</organism>
<reference evidence="1 2" key="1">
    <citation type="submission" date="2020-03" db="EMBL/GenBank/DDBJ databases">
        <title>Draft Genome Sequence of Cudoniella acicularis.</title>
        <authorList>
            <person name="Buettner E."/>
            <person name="Kellner H."/>
        </authorList>
    </citation>
    <scope>NUCLEOTIDE SEQUENCE [LARGE SCALE GENOMIC DNA]</scope>
    <source>
        <strain evidence="1 2">DSM 108380</strain>
    </source>
</reference>
<evidence type="ECO:0000313" key="2">
    <source>
        <dbReference type="Proteomes" id="UP000566819"/>
    </source>
</evidence>
<name>A0A8H4QQN9_9HELO</name>
<protein>
    <submittedName>
        <fullName evidence="1">Uncharacterized protein</fullName>
    </submittedName>
</protein>
<accession>A0A8H4QQN9</accession>
<comment type="caution">
    <text evidence="1">The sequence shown here is derived from an EMBL/GenBank/DDBJ whole genome shotgun (WGS) entry which is preliminary data.</text>
</comment>
<dbReference type="Proteomes" id="UP000566819">
    <property type="component" value="Unassembled WGS sequence"/>
</dbReference>
<keyword evidence="2" id="KW-1185">Reference proteome</keyword>
<sequence length="112" mass="13027">MFEQVLGYLRLMLPAPAASPGGKYFIGQSDVKEGDIIVQITRSQMNQQLRHSNEACRLAFAFRQVNDVGKLHYGNHFEAEKREVFRFVGYCYAYRVEVEFDKVKADERYLII</sequence>
<dbReference type="AlphaFoldDB" id="A0A8H4QQN9"/>
<proteinExistence type="predicted"/>
<evidence type="ECO:0000313" key="1">
    <source>
        <dbReference type="EMBL" id="KAF4615587.1"/>
    </source>
</evidence>
<gene>
    <name evidence="1" type="ORF">G7Y89_g15287</name>
</gene>
<dbReference type="EMBL" id="JAAMPI010002309">
    <property type="protein sequence ID" value="KAF4615587.1"/>
    <property type="molecule type" value="Genomic_DNA"/>
</dbReference>